<protein>
    <submittedName>
        <fullName evidence="2">Ribonuclease HI</fullName>
        <ecNumber evidence="2">3.1.26.4</ecNumber>
    </submittedName>
</protein>
<dbReference type="PATRIC" id="fig|1088869.3.peg.1440"/>
<keyword evidence="3" id="KW-1185">Reference proteome</keyword>
<proteinExistence type="predicted"/>
<dbReference type="GO" id="GO:0003676">
    <property type="term" value="F:nucleic acid binding"/>
    <property type="evidence" value="ECO:0007669"/>
    <property type="project" value="InterPro"/>
</dbReference>
<keyword evidence="2" id="KW-0378">Hydrolase</keyword>
<evidence type="ECO:0000313" key="2">
    <source>
        <dbReference type="EMBL" id="EHH68669.1"/>
    </source>
</evidence>
<dbReference type="STRING" id="1088869.GMO_14390"/>
<feature type="domain" description="RNase H type-1" evidence="1">
    <location>
        <begin position="13"/>
        <end position="60"/>
    </location>
</feature>
<dbReference type="Gene3D" id="3.30.420.10">
    <property type="entry name" value="Ribonuclease H-like superfamily/Ribonuclease H"/>
    <property type="match status" value="1"/>
</dbReference>
<dbReference type="EC" id="3.1.26.4" evidence="2"/>
<dbReference type="InterPro" id="IPR002156">
    <property type="entry name" value="RNaseH_domain"/>
</dbReference>
<gene>
    <name evidence="2" type="ORF">GMO_14390</name>
</gene>
<dbReference type="GO" id="GO:0004523">
    <property type="term" value="F:RNA-DNA hybrid ribonuclease activity"/>
    <property type="evidence" value="ECO:0007669"/>
    <property type="project" value="UniProtKB-EC"/>
</dbReference>
<dbReference type="InterPro" id="IPR036397">
    <property type="entry name" value="RNaseH_sf"/>
</dbReference>
<dbReference type="Proteomes" id="UP000004949">
    <property type="component" value="Unassembled WGS sequence"/>
</dbReference>
<evidence type="ECO:0000313" key="3">
    <source>
        <dbReference type="Proteomes" id="UP000004949"/>
    </source>
</evidence>
<sequence length="60" mass="6329">MSEQDEAQAQDESGAVVEIWTDGGCKPNPGPGGGVFFCVSGAGKRSFTAVIRKQRITGWN</sequence>
<accession>G6XIM9</accession>
<organism evidence="2 3">
    <name type="scientific">Gluconobacter morbifer G707</name>
    <dbReference type="NCBI Taxonomy" id="1088869"/>
    <lineage>
        <taxon>Bacteria</taxon>
        <taxon>Pseudomonadati</taxon>
        <taxon>Pseudomonadota</taxon>
        <taxon>Alphaproteobacteria</taxon>
        <taxon>Acetobacterales</taxon>
        <taxon>Acetobacteraceae</taxon>
        <taxon>Gluconobacter</taxon>
    </lineage>
</organism>
<comment type="caution">
    <text evidence="2">The sequence shown here is derived from an EMBL/GenBank/DDBJ whole genome shotgun (WGS) entry which is preliminary data.</text>
</comment>
<reference evidence="2 3" key="1">
    <citation type="submission" date="2011-10" db="EMBL/GenBank/DDBJ databases">
        <title>Genome sequence of Gluconobacter morbifer G707, isolated from Drosophila gut.</title>
        <authorList>
            <person name="Lee W.-J."/>
            <person name="Kim E.-K."/>
        </authorList>
    </citation>
    <scope>NUCLEOTIDE SEQUENCE [LARGE SCALE GENOMIC DNA]</scope>
    <source>
        <strain evidence="2 3">G707</strain>
    </source>
</reference>
<dbReference type="AlphaFoldDB" id="G6XIM9"/>
<name>G6XIM9_9PROT</name>
<dbReference type="PROSITE" id="PS50879">
    <property type="entry name" value="RNASE_H_1"/>
    <property type="match status" value="1"/>
</dbReference>
<evidence type="ECO:0000259" key="1">
    <source>
        <dbReference type="PROSITE" id="PS50879"/>
    </source>
</evidence>
<dbReference type="EMBL" id="AGQV01000002">
    <property type="protein sequence ID" value="EHH68669.1"/>
    <property type="molecule type" value="Genomic_DNA"/>
</dbReference>